<comment type="caution">
    <text evidence="9">The sequence shown here is derived from an EMBL/GenBank/DDBJ whole genome shotgun (WGS) entry which is preliminary data.</text>
</comment>
<comment type="subcellular location">
    <subcellularLocation>
        <location evidence="1">Cell membrane</location>
        <topology evidence="1">Multi-pass membrane protein</topology>
    </subcellularLocation>
    <subcellularLocation>
        <location evidence="8">Membrane</location>
        <topology evidence="8">Multi-pass membrane protein</topology>
    </subcellularLocation>
</comment>
<dbReference type="Proteomes" id="UP001595752">
    <property type="component" value="Unassembled WGS sequence"/>
</dbReference>
<comment type="function">
    <text evidence="8">Mediates influx of magnesium ions.</text>
</comment>
<dbReference type="InterPro" id="IPR004488">
    <property type="entry name" value="Mg/Co-transport_prot_CorA"/>
</dbReference>
<dbReference type="EMBL" id="JBHRZT010000072">
    <property type="protein sequence ID" value="MFC3885466.1"/>
    <property type="molecule type" value="Genomic_DNA"/>
</dbReference>
<evidence type="ECO:0000256" key="7">
    <source>
        <dbReference type="ARBA" id="ARBA00023136"/>
    </source>
</evidence>
<dbReference type="Pfam" id="PF01544">
    <property type="entry name" value="CorA"/>
    <property type="match status" value="1"/>
</dbReference>
<dbReference type="PANTHER" id="PTHR46494:SF1">
    <property type="entry name" value="CORA FAMILY METAL ION TRANSPORTER (EUROFUNG)"/>
    <property type="match status" value="1"/>
</dbReference>
<evidence type="ECO:0000256" key="6">
    <source>
        <dbReference type="ARBA" id="ARBA00022989"/>
    </source>
</evidence>
<keyword evidence="7 8" id="KW-0472">Membrane</keyword>
<name>A0ABV8B7V9_9BACI</name>
<sequence length="315" mass="37660">MIRSIAVTNDSKLIQDVPLERLLHSDIKWYWVDFSLPTEEESKALHDFFHFHPLAIEDCFHFLQRPKLDYYEGYNFLVLHSLNPKTLLPEELDIFWGDHYLVTFHLESSMEIKTVWERMLKASNTINQSVVYVLYQILDKVVDQYFPSVYRIEDSLIQIEAEETANRGTDELFQIRKELLRLRRTVFPMRDLLYRILESERIQIPKKNKAYFKDIYDHLLKLAESIESNRELTTDIRDSYISLNSNRMNSIMMTLTVITTIFMPLTFIAGIYGMNFEYMPELTWRYSYFIVLGVMVVIGLSMFWWFKAKGWFKSN</sequence>
<reference evidence="10" key="1">
    <citation type="journal article" date="2019" name="Int. J. Syst. Evol. Microbiol.">
        <title>The Global Catalogue of Microorganisms (GCM) 10K type strain sequencing project: providing services to taxonomists for standard genome sequencing and annotation.</title>
        <authorList>
            <consortium name="The Broad Institute Genomics Platform"/>
            <consortium name="The Broad Institute Genome Sequencing Center for Infectious Disease"/>
            <person name="Wu L."/>
            <person name="Ma J."/>
        </authorList>
    </citation>
    <scope>NUCLEOTIDE SEQUENCE [LARGE SCALE GENOMIC DNA]</scope>
    <source>
        <strain evidence="10">CCUG 61889</strain>
    </source>
</reference>
<keyword evidence="6 8" id="KW-1133">Transmembrane helix</keyword>
<dbReference type="InterPro" id="IPR045863">
    <property type="entry name" value="CorA_TM1_TM2"/>
</dbReference>
<feature type="transmembrane region" description="Helical" evidence="8">
    <location>
        <begin position="251"/>
        <end position="274"/>
    </location>
</feature>
<feature type="transmembrane region" description="Helical" evidence="8">
    <location>
        <begin position="286"/>
        <end position="306"/>
    </location>
</feature>
<evidence type="ECO:0000256" key="4">
    <source>
        <dbReference type="ARBA" id="ARBA00022475"/>
    </source>
</evidence>
<dbReference type="InterPro" id="IPR002523">
    <property type="entry name" value="MgTranspt_CorA/ZnTranspt_ZntB"/>
</dbReference>
<keyword evidence="10" id="KW-1185">Reference proteome</keyword>
<dbReference type="SUPFAM" id="SSF143865">
    <property type="entry name" value="CorA soluble domain-like"/>
    <property type="match status" value="1"/>
</dbReference>
<evidence type="ECO:0000256" key="5">
    <source>
        <dbReference type="ARBA" id="ARBA00022692"/>
    </source>
</evidence>
<dbReference type="InterPro" id="IPR045861">
    <property type="entry name" value="CorA_cytoplasmic_dom"/>
</dbReference>
<keyword evidence="3 8" id="KW-0813">Transport</keyword>
<protein>
    <recommendedName>
        <fullName evidence="8">Magnesium transport protein CorA</fullName>
    </recommendedName>
</protein>
<evidence type="ECO:0000256" key="2">
    <source>
        <dbReference type="ARBA" id="ARBA00009765"/>
    </source>
</evidence>
<accession>A0ABV8B7V9</accession>
<evidence type="ECO:0000313" key="10">
    <source>
        <dbReference type="Proteomes" id="UP001595752"/>
    </source>
</evidence>
<keyword evidence="5 8" id="KW-0812">Transmembrane</keyword>
<dbReference type="SUPFAM" id="SSF144083">
    <property type="entry name" value="Magnesium transport protein CorA, transmembrane region"/>
    <property type="match status" value="1"/>
</dbReference>
<comment type="similarity">
    <text evidence="2 8">Belongs to the CorA metal ion transporter (MIT) (TC 1.A.35) family.</text>
</comment>
<dbReference type="NCBIfam" id="TIGR00383">
    <property type="entry name" value="corA"/>
    <property type="match status" value="1"/>
</dbReference>
<dbReference type="CDD" id="cd12831">
    <property type="entry name" value="TmCorA-like_u2"/>
    <property type="match status" value="1"/>
</dbReference>
<keyword evidence="8" id="KW-0406">Ion transport</keyword>
<organism evidence="9 10">
    <name type="scientific">Bacillus songklensis</name>
    <dbReference type="NCBI Taxonomy" id="1069116"/>
    <lineage>
        <taxon>Bacteria</taxon>
        <taxon>Bacillati</taxon>
        <taxon>Bacillota</taxon>
        <taxon>Bacilli</taxon>
        <taxon>Bacillales</taxon>
        <taxon>Bacillaceae</taxon>
        <taxon>Bacillus</taxon>
    </lineage>
</organism>
<gene>
    <name evidence="8 9" type="primary">corA</name>
    <name evidence="9" type="ORF">ACFOU2_19075</name>
</gene>
<dbReference type="Gene3D" id="1.20.58.340">
    <property type="entry name" value="Magnesium transport protein CorA, transmembrane region"/>
    <property type="match status" value="2"/>
</dbReference>
<evidence type="ECO:0000256" key="1">
    <source>
        <dbReference type="ARBA" id="ARBA00004651"/>
    </source>
</evidence>
<proteinExistence type="inferred from homology"/>
<dbReference type="PANTHER" id="PTHR46494">
    <property type="entry name" value="CORA FAMILY METAL ION TRANSPORTER (EUROFUNG)"/>
    <property type="match status" value="1"/>
</dbReference>
<evidence type="ECO:0000256" key="8">
    <source>
        <dbReference type="RuleBase" id="RU362010"/>
    </source>
</evidence>
<evidence type="ECO:0000256" key="3">
    <source>
        <dbReference type="ARBA" id="ARBA00022448"/>
    </source>
</evidence>
<keyword evidence="8" id="KW-0460">Magnesium</keyword>
<dbReference type="RefSeq" id="WP_377917889.1">
    <property type="nucleotide sequence ID" value="NZ_JBHRZT010000072.1"/>
</dbReference>
<evidence type="ECO:0000313" key="9">
    <source>
        <dbReference type="EMBL" id="MFC3885466.1"/>
    </source>
</evidence>
<dbReference type="Gene3D" id="3.30.460.20">
    <property type="entry name" value="CorA soluble domain-like"/>
    <property type="match status" value="1"/>
</dbReference>
<keyword evidence="4 8" id="KW-1003">Cell membrane</keyword>